<dbReference type="RefSeq" id="XP_007735477.1">
    <property type="nucleotide sequence ID" value="XM_007737287.1"/>
</dbReference>
<dbReference type="InterPro" id="IPR007219">
    <property type="entry name" value="XnlR_reg_dom"/>
</dbReference>
<feature type="domain" description="Xylanolytic transcriptional activator regulatory" evidence="4">
    <location>
        <begin position="221"/>
        <end position="295"/>
    </location>
</feature>
<dbReference type="STRING" id="1182542.W9YF24"/>
<dbReference type="SMART" id="SM00906">
    <property type="entry name" value="Fungal_trans"/>
    <property type="match status" value="1"/>
</dbReference>
<dbReference type="OrthoDB" id="3989227at2759"/>
<comment type="subcellular location">
    <subcellularLocation>
        <location evidence="1">Nucleus</location>
    </subcellularLocation>
</comment>
<comment type="caution">
    <text evidence="5">The sequence shown here is derived from an EMBL/GenBank/DDBJ whole genome shotgun (WGS) entry which is preliminary data.</text>
</comment>
<dbReference type="GO" id="GO:0005634">
    <property type="term" value="C:nucleus"/>
    <property type="evidence" value="ECO:0007669"/>
    <property type="project" value="UniProtKB-SubCell"/>
</dbReference>
<evidence type="ECO:0000256" key="1">
    <source>
        <dbReference type="ARBA" id="ARBA00004123"/>
    </source>
</evidence>
<dbReference type="GO" id="GO:0006351">
    <property type="term" value="P:DNA-templated transcription"/>
    <property type="evidence" value="ECO:0007669"/>
    <property type="project" value="InterPro"/>
</dbReference>
<dbReference type="eggNOG" id="ENOG502QVPF">
    <property type="taxonomic scope" value="Eukaryota"/>
</dbReference>
<organism evidence="5 6">
    <name type="scientific">Capronia epimyces CBS 606.96</name>
    <dbReference type="NCBI Taxonomy" id="1182542"/>
    <lineage>
        <taxon>Eukaryota</taxon>
        <taxon>Fungi</taxon>
        <taxon>Dikarya</taxon>
        <taxon>Ascomycota</taxon>
        <taxon>Pezizomycotina</taxon>
        <taxon>Eurotiomycetes</taxon>
        <taxon>Chaetothyriomycetidae</taxon>
        <taxon>Chaetothyriales</taxon>
        <taxon>Herpotrichiellaceae</taxon>
        <taxon>Capronia</taxon>
    </lineage>
</organism>
<evidence type="ECO:0000256" key="3">
    <source>
        <dbReference type="SAM" id="MobiDB-lite"/>
    </source>
</evidence>
<keyword evidence="6" id="KW-1185">Reference proteome</keyword>
<feature type="region of interest" description="Disordered" evidence="3">
    <location>
        <begin position="1"/>
        <end position="41"/>
    </location>
</feature>
<accession>W9YF24</accession>
<dbReference type="Pfam" id="PF04082">
    <property type="entry name" value="Fungal_trans"/>
    <property type="match status" value="1"/>
</dbReference>
<proteinExistence type="predicted"/>
<dbReference type="Proteomes" id="UP000019478">
    <property type="component" value="Unassembled WGS sequence"/>
</dbReference>
<dbReference type="GeneID" id="19171277"/>
<dbReference type="GO" id="GO:0008270">
    <property type="term" value="F:zinc ion binding"/>
    <property type="evidence" value="ECO:0007669"/>
    <property type="project" value="InterPro"/>
</dbReference>
<dbReference type="AlphaFoldDB" id="W9YF24"/>
<dbReference type="PANTHER" id="PTHR31001:SF40">
    <property type="entry name" value="ZN(II)2CYS6 TRANSCRIPTION FACTOR (EUROFUNG)"/>
    <property type="match status" value="1"/>
</dbReference>
<dbReference type="GO" id="GO:0003677">
    <property type="term" value="F:DNA binding"/>
    <property type="evidence" value="ECO:0007669"/>
    <property type="project" value="InterPro"/>
</dbReference>
<dbReference type="EMBL" id="AMGY01000006">
    <property type="protein sequence ID" value="EXJ80889.1"/>
    <property type="molecule type" value="Genomic_DNA"/>
</dbReference>
<dbReference type="CDD" id="cd12148">
    <property type="entry name" value="fungal_TF_MHR"/>
    <property type="match status" value="1"/>
</dbReference>
<keyword evidence="2" id="KW-0539">Nucleus</keyword>
<dbReference type="HOGENOM" id="CLU_006197_1_0_1"/>
<evidence type="ECO:0000256" key="2">
    <source>
        <dbReference type="ARBA" id="ARBA00023242"/>
    </source>
</evidence>
<evidence type="ECO:0000313" key="6">
    <source>
        <dbReference type="Proteomes" id="UP000019478"/>
    </source>
</evidence>
<reference evidence="5 6" key="1">
    <citation type="submission" date="2013-03" db="EMBL/GenBank/DDBJ databases">
        <title>The Genome Sequence of Capronia epimyces CBS 606.96.</title>
        <authorList>
            <consortium name="The Broad Institute Genomics Platform"/>
            <person name="Cuomo C."/>
            <person name="de Hoog S."/>
            <person name="Gorbushina A."/>
            <person name="Walker B."/>
            <person name="Young S.K."/>
            <person name="Zeng Q."/>
            <person name="Gargeya S."/>
            <person name="Fitzgerald M."/>
            <person name="Haas B."/>
            <person name="Abouelleil A."/>
            <person name="Allen A.W."/>
            <person name="Alvarado L."/>
            <person name="Arachchi H.M."/>
            <person name="Berlin A.M."/>
            <person name="Chapman S.B."/>
            <person name="Gainer-Dewar J."/>
            <person name="Goldberg J."/>
            <person name="Griggs A."/>
            <person name="Gujja S."/>
            <person name="Hansen M."/>
            <person name="Howarth C."/>
            <person name="Imamovic A."/>
            <person name="Ireland A."/>
            <person name="Larimer J."/>
            <person name="McCowan C."/>
            <person name="Murphy C."/>
            <person name="Pearson M."/>
            <person name="Poon T.W."/>
            <person name="Priest M."/>
            <person name="Roberts A."/>
            <person name="Saif S."/>
            <person name="Shea T."/>
            <person name="Sisk P."/>
            <person name="Sykes S."/>
            <person name="Wortman J."/>
            <person name="Nusbaum C."/>
            <person name="Birren B."/>
        </authorList>
    </citation>
    <scope>NUCLEOTIDE SEQUENCE [LARGE SCALE GENOMIC DNA]</scope>
    <source>
        <strain evidence="5 6">CBS 606.96</strain>
    </source>
</reference>
<dbReference type="InterPro" id="IPR050613">
    <property type="entry name" value="Sec_Metabolite_Reg"/>
</dbReference>
<dbReference type="PANTHER" id="PTHR31001">
    <property type="entry name" value="UNCHARACTERIZED TRANSCRIPTIONAL REGULATORY PROTEIN"/>
    <property type="match status" value="1"/>
</dbReference>
<protein>
    <recommendedName>
        <fullName evidence="4">Xylanolytic transcriptional activator regulatory domain-containing protein</fullName>
    </recommendedName>
</protein>
<sequence length="635" mass="71454">MGSTYWANPIPPELSDNDRVDPDTLSHEPSTFPKWPPRQDDGLEWAGLKFRPPRSSGFSSTKTPRNNQCKSCGKRYNLTCVLALLPSQDVCEKLCDLFFASVFPLTPLLHVRGFAQDFRDFWAGVTPGHLHESEPSLFLRKKPGYLCLLSAILFAALASSSDSRVRTLLGETEIPQASDMYFMAMVSATLSGFPRRPSMYSLAAYIFTQSQFAREEEFSDAPDFISTSFRIALGMGLHRHLPEAGFTVAERETRRRLWWYILHLDVMSSASSGLSPLFIDEKMANADTICQYDHVEGDPDANRQVDIRYLVASQRYQVTKEIRTVLIGHFEDSFQSLRHVSEMERRLRTVAENTSATTEMLLRSRPSSVSGYSNVASPRNPSTIPGVFDRVWKLQPDAGDHEVINFTTWSVPLLHLMVHKAYCVLYHPLFRDPVMSAHESIRSNAVKHAQSFIQLFLRVCNDATSEPFHWMYPGTYQPLQAVSLLLADLLQHPHSDDAALSRGLIDAIFELYQVDEGIVSQNDPHQRQLSPAGKDAWNMLVRTRRKALEQIGVDHHVLYPSSVVSLPFCICGERIAQDDPEEPGSRRLWTRVSPPAHTYDTNLEPAGLSPGSLGQIDFDWSAWDNALGPSVGPMP</sequence>
<name>W9YF24_9EURO</name>
<evidence type="ECO:0000313" key="5">
    <source>
        <dbReference type="EMBL" id="EXJ80889.1"/>
    </source>
</evidence>
<evidence type="ECO:0000259" key="4">
    <source>
        <dbReference type="SMART" id="SM00906"/>
    </source>
</evidence>
<feature type="compositionally biased region" description="Basic and acidic residues" evidence="3">
    <location>
        <begin position="16"/>
        <end position="26"/>
    </location>
</feature>
<gene>
    <name evidence="5" type="ORF">A1O3_07177</name>
</gene>